<dbReference type="NCBIfam" id="TIGR02585">
    <property type="entry name" value="cas_Cst2_DevR"/>
    <property type="match status" value="1"/>
</dbReference>
<keyword evidence="1" id="KW-0051">Antiviral defense</keyword>
<accession>A0ABR8PVB2</accession>
<protein>
    <submittedName>
        <fullName evidence="3">Type I-B CRISPR-associated protein Cas7/Cst2/DevR</fullName>
    </submittedName>
</protein>
<dbReference type="Proteomes" id="UP000627781">
    <property type="component" value="Unassembled WGS sequence"/>
</dbReference>
<evidence type="ECO:0000313" key="3">
    <source>
        <dbReference type="EMBL" id="MBD7912069.1"/>
    </source>
</evidence>
<dbReference type="InterPro" id="IPR013414">
    <property type="entry name" value="Cas7/Cst2/DevR_sub_I-B/Tneap"/>
</dbReference>
<gene>
    <name evidence="3" type="primary">cas7i</name>
    <name evidence="3" type="ORF">H9661_11935</name>
</gene>
<comment type="function">
    <text evidence="2">CRISPR (clustered regularly interspaced short palindromic repeat) is an adaptive immune system that provides protection against mobile genetic elements (viruses, transposable elements and conjugative plasmids). CRISPR clusters contain spacers, sequences complementary to antecedent mobile elements, and target invading nucleic acids. CRISPR clusters are transcribed and processed into CRISPR RNA (crRNA).</text>
</comment>
<evidence type="ECO:0000313" key="4">
    <source>
        <dbReference type="Proteomes" id="UP000627781"/>
    </source>
</evidence>
<dbReference type="RefSeq" id="WP_191768972.1">
    <property type="nucleotide sequence ID" value="NZ_JACSRA010000018.1"/>
</dbReference>
<sequence>MSKSITCSVIFQGQSLNYGEGIGNISELKKLTRDDGNFYSLATRQALAYDIRRLGEEIFGWNLQTVDKSKGTIQFKNEYTIKDSIEMDLFGYMKTAKKGDDDKGGSTIRSAVARLSNAISLEPYKSDMDFLSNKGLADRIGEHPNLANSEQHLSYYTYTITINLDEVGIDGEVVLGNEEKAKRVNQLLDILKILNRNIRGRQENLSPLFIVGGIYDIANPFFLGRIGLEVNKGKFNIKTSPIKDALDVTILDCNVKDNTSIGLVSGIFGNEEEIHNLVEEVQGVEGFFKGLKERVNVYYGV</sequence>
<proteinExistence type="predicted"/>
<keyword evidence="4" id="KW-1185">Reference proteome</keyword>
<evidence type="ECO:0000256" key="1">
    <source>
        <dbReference type="ARBA" id="ARBA00023118"/>
    </source>
</evidence>
<name>A0ABR8PVB2_9CLOT</name>
<dbReference type="EMBL" id="JACSRA010000018">
    <property type="protein sequence ID" value="MBD7912069.1"/>
    <property type="molecule type" value="Genomic_DNA"/>
</dbReference>
<comment type="caution">
    <text evidence="3">The sequence shown here is derived from an EMBL/GenBank/DDBJ whole genome shotgun (WGS) entry which is preliminary data.</text>
</comment>
<organism evidence="3 4">
    <name type="scientific">Clostridium cibarium</name>
    <dbReference type="NCBI Taxonomy" id="2762247"/>
    <lineage>
        <taxon>Bacteria</taxon>
        <taxon>Bacillati</taxon>
        <taxon>Bacillota</taxon>
        <taxon>Clostridia</taxon>
        <taxon>Eubacteriales</taxon>
        <taxon>Clostridiaceae</taxon>
        <taxon>Clostridium</taxon>
    </lineage>
</organism>
<dbReference type="Pfam" id="PF01905">
    <property type="entry name" value="DevR"/>
    <property type="match status" value="1"/>
</dbReference>
<evidence type="ECO:0000256" key="2">
    <source>
        <dbReference type="ARBA" id="ARBA00025626"/>
    </source>
</evidence>
<dbReference type="InterPro" id="IPR010154">
    <property type="entry name" value="CRISPR-assoc_Cas7/Cst2/DevR"/>
</dbReference>
<reference evidence="3 4" key="1">
    <citation type="submission" date="2020-08" db="EMBL/GenBank/DDBJ databases">
        <title>A Genomic Blueprint of the Chicken Gut Microbiome.</title>
        <authorList>
            <person name="Gilroy R."/>
            <person name="Ravi A."/>
            <person name="Getino M."/>
            <person name="Pursley I."/>
            <person name="Horton D.L."/>
            <person name="Alikhan N.-F."/>
            <person name="Baker D."/>
            <person name="Gharbi K."/>
            <person name="Hall N."/>
            <person name="Watson M."/>
            <person name="Adriaenssens E.M."/>
            <person name="Foster-Nyarko E."/>
            <person name="Jarju S."/>
            <person name="Secka A."/>
            <person name="Antonio M."/>
            <person name="Oren A."/>
            <person name="Chaudhuri R."/>
            <person name="La Ragione R.M."/>
            <person name="Hildebrand F."/>
            <person name="Pallen M.J."/>
        </authorList>
    </citation>
    <scope>NUCLEOTIDE SEQUENCE [LARGE SCALE GENOMIC DNA]</scope>
    <source>
        <strain evidence="3 4">Sa3CVN1</strain>
    </source>
</reference>
<dbReference type="NCBIfam" id="TIGR01875">
    <property type="entry name" value="cas_MJ0381"/>
    <property type="match status" value="1"/>
</dbReference>